<feature type="transmembrane region" description="Helical" evidence="2">
    <location>
        <begin position="7"/>
        <end position="24"/>
    </location>
</feature>
<reference evidence="3" key="1">
    <citation type="submission" date="2022-01" db="EMBL/GenBank/DDBJ databases">
        <title>Genome Sequence Resource for Two Populations of Ditylenchus destructor, the Migratory Endoparasitic Phytonematode.</title>
        <authorList>
            <person name="Zhang H."/>
            <person name="Lin R."/>
            <person name="Xie B."/>
        </authorList>
    </citation>
    <scope>NUCLEOTIDE SEQUENCE</scope>
    <source>
        <strain evidence="3">BazhouSP</strain>
    </source>
</reference>
<keyword evidence="4" id="KW-1185">Reference proteome</keyword>
<feature type="compositionally biased region" description="Basic and acidic residues" evidence="1">
    <location>
        <begin position="65"/>
        <end position="84"/>
    </location>
</feature>
<evidence type="ECO:0000256" key="2">
    <source>
        <dbReference type="SAM" id="Phobius"/>
    </source>
</evidence>
<dbReference type="AlphaFoldDB" id="A0AAD4MRF9"/>
<comment type="caution">
    <text evidence="3">The sequence shown here is derived from an EMBL/GenBank/DDBJ whole genome shotgun (WGS) entry which is preliminary data.</text>
</comment>
<dbReference type="Proteomes" id="UP001201812">
    <property type="component" value="Unassembled WGS sequence"/>
</dbReference>
<evidence type="ECO:0000313" key="3">
    <source>
        <dbReference type="EMBL" id="KAI1703765.1"/>
    </source>
</evidence>
<gene>
    <name evidence="3" type="ORF">DdX_14704</name>
</gene>
<organism evidence="3 4">
    <name type="scientific">Ditylenchus destructor</name>
    <dbReference type="NCBI Taxonomy" id="166010"/>
    <lineage>
        <taxon>Eukaryota</taxon>
        <taxon>Metazoa</taxon>
        <taxon>Ecdysozoa</taxon>
        <taxon>Nematoda</taxon>
        <taxon>Chromadorea</taxon>
        <taxon>Rhabditida</taxon>
        <taxon>Tylenchina</taxon>
        <taxon>Tylenchomorpha</taxon>
        <taxon>Sphaerularioidea</taxon>
        <taxon>Anguinidae</taxon>
        <taxon>Anguininae</taxon>
        <taxon>Ditylenchus</taxon>
    </lineage>
</organism>
<keyword evidence="2" id="KW-0812">Transmembrane</keyword>
<name>A0AAD4MRF9_9BILA</name>
<proteinExistence type="predicted"/>
<evidence type="ECO:0000313" key="4">
    <source>
        <dbReference type="Proteomes" id="UP001201812"/>
    </source>
</evidence>
<dbReference type="EMBL" id="JAKKPZ010000077">
    <property type="protein sequence ID" value="KAI1703765.1"/>
    <property type="molecule type" value="Genomic_DNA"/>
</dbReference>
<accession>A0AAD4MRF9</accession>
<feature type="region of interest" description="Disordered" evidence="1">
    <location>
        <begin position="51"/>
        <end position="106"/>
    </location>
</feature>
<sequence>MLRASDIGNLIQVIILLLTLIIIQEVTAPADKRRDKPGGVTVSRNKEHLDVKAAGLSIKNSPYNPDHERYKSRPDSRSRNKVDALRTPGNDGGSRSRSSSFIERRTVIEGTVSQPAERGVLNPEMPVTKEEKIVQSFTNAFEFWSAKQDMLKENGLADSDDVDDEEEDDGAFE</sequence>
<keyword evidence="2" id="KW-1133">Transmembrane helix</keyword>
<evidence type="ECO:0000256" key="1">
    <source>
        <dbReference type="SAM" id="MobiDB-lite"/>
    </source>
</evidence>
<keyword evidence="2" id="KW-0472">Membrane</keyword>
<protein>
    <submittedName>
        <fullName evidence="3">Uncharacterized protein</fullName>
    </submittedName>
</protein>